<dbReference type="GO" id="GO:0046872">
    <property type="term" value="F:metal ion binding"/>
    <property type="evidence" value="ECO:0007669"/>
    <property type="project" value="UniProtKB-KW"/>
</dbReference>
<evidence type="ECO:0000313" key="9">
    <source>
        <dbReference type="EMBL" id="CAF4096176.1"/>
    </source>
</evidence>
<evidence type="ECO:0000313" key="10">
    <source>
        <dbReference type="Proteomes" id="UP000681720"/>
    </source>
</evidence>
<evidence type="ECO:0000256" key="1">
    <source>
        <dbReference type="ARBA" id="ARBA00004173"/>
    </source>
</evidence>
<dbReference type="Proteomes" id="UP000681720">
    <property type="component" value="Unassembled WGS sequence"/>
</dbReference>
<keyword evidence="5" id="KW-0862">Zinc</keyword>
<dbReference type="Pfam" id="PF05193">
    <property type="entry name" value="Peptidase_M16_C"/>
    <property type="match status" value="1"/>
</dbReference>
<dbReference type="InterPro" id="IPR007863">
    <property type="entry name" value="Peptidase_M16_C"/>
</dbReference>
<keyword evidence="3" id="KW-0479">Metal-binding</keyword>
<evidence type="ECO:0000259" key="8">
    <source>
        <dbReference type="Pfam" id="PF05193"/>
    </source>
</evidence>
<dbReference type="Gene3D" id="3.30.830.10">
    <property type="entry name" value="Metalloenzyme, LuxS/M16 peptidase-like"/>
    <property type="match status" value="1"/>
</dbReference>
<organism evidence="9 10">
    <name type="scientific">Rotaria magnacalcarata</name>
    <dbReference type="NCBI Taxonomy" id="392030"/>
    <lineage>
        <taxon>Eukaryota</taxon>
        <taxon>Metazoa</taxon>
        <taxon>Spiralia</taxon>
        <taxon>Gnathifera</taxon>
        <taxon>Rotifera</taxon>
        <taxon>Eurotatoria</taxon>
        <taxon>Bdelloidea</taxon>
        <taxon>Philodinida</taxon>
        <taxon>Philodinidae</taxon>
        <taxon>Rotaria</taxon>
    </lineage>
</organism>
<keyword evidence="6" id="KW-0482">Metalloprotease</keyword>
<comment type="caution">
    <text evidence="9">The sequence shown here is derived from an EMBL/GenBank/DDBJ whole genome shotgun (WGS) entry which is preliminary data.</text>
</comment>
<evidence type="ECO:0000256" key="5">
    <source>
        <dbReference type="ARBA" id="ARBA00022833"/>
    </source>
</evidence>
<evidence type="ECO:0000256" key="4">
    <source>
        <dbReference type="ARBA" id="ARBA00022801"/>
    </source>
</evidence>
<keyword evidence="7" id="KW-0496">Mitochondrion</keyword>
<keyword evidence="4" id="KW-0378">Hydrolase</keyword>
<feature type="domain" description="Peptidase M16 C-terminal" evidence="8">
    <location>
        <begin position="9"/>
        <end position="79"/>
    </location>
</feature>
<dbReference type="PANTHER" id="PTHR11851:SF149">
    <property type="entry name" value="GH01077P"/>
    <property type="match status" value="1"/>
</dbReference>
<dbReference type="GO" id="GO:0006627">
    <property type="term" value="P:protein processing involved in protein targeting to mitochondrion"/>
    <property type="evidence" value="ECO:0007669"/>
    <property type="project" value="TreeGrafter"/>
</dbReference>
<sequence>SMAGGGHVATRLGQQANKYNLCHSYQAFNTCYTDTGLWGTYLVTDRMKIDDAMCAIQDEWCRIATACTDIEVTRAKNLLKTNMLLMLDGSTPICEDIGRQLLSYGRRIPLHELDARIDAVDAKTVMAAMKQYVYNHCPAIAAVGPIEQLREYNRTRSRMYTITH</sequence>
<dbReference type="SUPFAM" id="SSF63411">
    <property type="entry name" value="LuxS/MPP-like metallohydrolase"/>
    <property type="match status" value="1"/>
</dbReference>
<dbReference type="InterPro" id="IPR050361">
    <property type="entry name" value="MPP/UQCRC_Complex"/>
</dbReference>
<dbReference type="GO" id="GO:0004222">
    <property type="term" value="F:metalloendopeptidase activity"/>
    <property type="evidence" value="ECO:0007669"/>
    <property type="project" value="TreeGrafter"/>
</dbReference>
<accession>A0A8S2QBX3</accession>
<dbReference type="EMBL" id="CAJOBJ010007833">
    <property type="protein sequence ID" value="CAF4096176.1"/>
    <property type="molecule type" value="Genomic_DNA"/>
</dbReference>
<dbReference type="AlphaFoldDB" id="A0A8S2QBX3"/>
<proteinExistence type="predicted"/>
<evidence type="ECO:0000256" key="3">
    <source>
        <dbReference type="ARBA" id="ARBA00022723"/>
    </source>
</evidence>
<evidence type="ECO:0000256" key="7">
    <source>
        <dbReference type="ARBA" id="ARBA00023128"/>
    </source>
</evidence>
<reference evidence="9" key="1">
    <citation type="submission" date="2021-02" db="EMBL/GenBank/DDBJ databases">
        <authorList>
            <person name="Nowell W R."/>
        </authorList>
    </citation>
    <scope>NUCLEOTIDE SEQUENCE</scope>
</reference>
<keyword evidence="2" id="KW-0645">Protease</keyword>
<gene>
    <name evidence="9" type="ORF">GIL414_LOCUS16872</name>
</gene>
<name>A0A8S2QBX3_9BILA</name>
<feature type="non-terminal residue" evidence="9">
    <location>
        <position position="1"/>
    </location>
</feature>
<evidence type="ECO:0000256" key="6">
    <source>
        <dbReference type="ARBA" id="ARBA00023049"/>
    </source>
</evidence>
<dbReference type="GO" id="GO:0005739">
    <property type="term" value="C:mitochondrion"/>
    <property type="evidence" value="ECO:0007669"/>
    <property type="project" value="UniProtKB-SubCell"/>
</dbReference>
<dbReference type="InterPro" id="IPR011249">
    <property type="entry name" value="Metalloenz_LuxS/M16"/>
</dbReference>
<comment type="subcellular location">
    <subcellularLocation>
        <location evidence="1">Mitochondrion</location>
    </subcellularLocation>
</comment>
<dbReference type="PANTHER" id="PTHR11851">
    <property type="entry name" value="METALLOPROTEASE"/>
    <property type="match status" value="1"/>
</dbReference>
<protein>
    <recommendedName>
        <fullName evidence="8">Peptidase M16 C-terminal domain-containing protein</fullName>
    </recommendedName>
</protein>
<evidence type="ECO:0000256" key="2">
    <source>
        <dbReference type="ARBA" id="ARBA00022670"/>
    </source>
</evidence>